<evidence type="ECO:0000256" key="7">
    <source>
        <dbReference type="SAM" id="Phobius"/>
    </source>
</evidence>
<dbReference type="GO" id="GO:0004252">
    <property type="term" value="F:serine-type endopeptidase activity"/>
    <property type="evidence" value="ECO:0007669"/>
    <property type="project" value="InterPro"/>
</dbReference>
<comment type="subcellular location">
    <subcellularLocation>
        <location evidence="1">Membrane</location>
        <topology evidence="1">Multi-pass membrane protein</topology>
    </subcellularLocation>
</comment>
<keyword evidence="5 7" id="KW-1133">Transmembrane helix</keyword>
<dbReference type="Pfam" id="PF01694">
    <property type="entry name" value="Rhomboid"/>
    <property type="match status" value="1"/>
</dbReference>
<protein>
    <submittedName>
        <fullName evidence="9">Rhomboid family intramembrane serine protease</fullName>
    </submittedName>
</protein>
<evidence type="ECO:0000256" key="2">
    <source>
        <dbReference type="ARBA" id="ARBA00009045"/>
    </source>
</evidence>
<name>A0AAE4HX51_9STRE</name>
<reference evidence="9" key="1">
    <citation type="submission" date="2023-03" db="EMBL/GenBank/DDBJ databases">
        <authorList>
            <person name="Shen W."/>
            <person name="Cai J."/>
        </authorList>
    </citation>
    <scope>NUCLEOTIDE SEQUENCE</scope>
    <source>
        <strain evidence="9">P82-2</strain>
    </source>
</reference>
<keyword evidence="6 7" id="KW-0472">Membrane</keyword>
<evidence type="ECO:0000259" key="8">
    <source>
        <dbReference type="Pfam" id="PF01694"/>
    </source>
</evidence>
<comment type="similarity">
    <text evidence="2">Belongs to the peptidase S54 family.</text>
</comment>
<accession>A0AAE4HX51</accession>
<feature type="transmembrane region" description="Helical" evidence="7">
    <location>
        <begin position="62"/>
        <end position="84"/>
    </location>
</feature>
<keyword evidence="3 7" id="KW-0812">Transmembrane</keyword>
<dbReference type="RefSeq" id="WP_311981899.1">
    <property type="nucleotide sequence ID" value="NZ_JARQAG010000002.1"/>
</dbReference>
<keyword evidence="9" id="KW-0645">Protease</keyword>
<dbReference type="Gene3D" id="1.20.1540.10">
    <property type="entry name" value="Rhomboid-like"/>
    <property type="match status" value="1"/>
</dbReference>
<comment type="caution">
    <text evidence="9">The sequence shown here is derived from an EMBL/GenBank/DDBJ whole genome shotgun (WGS) entry which is preliminary data.</text>
</comment>
<feature type="transmembrane region" description="Helical" evidence="7">
    <location>
        <begin position="161"/>
        <end position="189"/>
    </location>
</feature>
<evidence type="ECO:0000256" key="4">
    <source>
        <dbReference type="ARBA" id="ARBA00022801"/>
    </source>
</evidence>
<dbReference type="PANTHER" id="PTHR43731:SF14">
    <property type="entry name" value="PRESENILIN-ASSOCIATED RHOMBOID-LIKE PROTEIN, MITOCHONDRIAL"/>
    <property type="match status" value="1"/>
</dbReference>
<feature type="domain" description="Peptidase S54 rhomboid" evidence="8">
    <location>
        <begin position="55"/>
        <end position="189"/>
    </location>
</feature>
<dbReference type="GO" id="GO:0016020">
    <property type="term" value="C:membrane"/>
    <property type="evidence" value="ECO:0007669"/>
    <property type="project" value="UniProtKB-SubCell"/>
</dbReference>
<dbReference type="InterPro" id="IPR035952">
    <property type="entry name" value="Rhomboid-like_sf"/>
</dbReference>
<dbReference type="EMBL" id="JARQAG010000002">
    <property type="protein sequence ID" value="MDT2731080.1"/>
    <property type="molecule type" value="Genomic_DNA"/>
</dbReference>
<dbReference type="GO" id="GO:0006508">
    <property type="term" value="P:proteolysis"/>
    <property type="evidence" value="ECO:0007669"/>
    <property type="project" value="UniProtKB-KW"/>
</dbReference>
<feature type="transmembrane region" description="Helical" evidence="7">
    <location>
        <begin position="120"/>
        <end position="140"/>
    </location>
</feature>
<dbReference type="SUPFAM" id="SSF144091">
    <property type="entry name" value="Rhomboid-like"/>
    <property type="match status" value="1"/>
</dbReference>
<evidence type="ECO:0000256" key="1">
    <source>
        <dbReference type="ARBA" id="ARBA00004141"/>
    </source>
</evidence>
<evidence type="ECO:0000256" key="3">
    <source>
        <dbReference type="ARBA" id="ARBA00022692"/>
    </source>
</evidence>
<gene>
    <name evidence="9" type="ORF">P7G31_02270</name>
</gene>
<organism evidence="9 10">
    <name type="scientific">Streptococcus parauberis</name>
    <dbReference type="NCBI Taxonomy" id="1348"/>
    <lineage>
        <taxon>Bacteria</taxon>
        <taxon>Bacillati</taxon>
        <taxon>Bacillota</taxon>
        <taxon>Bacilli</taxon>
        <taxon>Lactobacillales</taxon>
        <taxon>Streptococcaceae</taxon>
        <taxon>Streptococcus</taxon>
    </lineage>
</organism>
<dbReference type="Proteomes" id="UP001180515">
    <property type="component" value="Unassembled WGS sequence"/>
</dbReference>
<feature type="transmembrane region" description="Helical" evidence="7">
    <location>
        <begin position="96"/>
        <end position="114"/>
    </location>
</feature>
<proteinExistence type="inferred from homology"/>
<keyword evidence="4" id="KW-0378">Hydrolase</keyword>
<evidence type="ECO:0000313" key="9">
    <source>
        <dbReference type="EMBL" id="MDT2731080.1"/>
    </source>
</evidence>
<evidence type="ECO:0000256" key="6">
    <source>
        <dbReference type="ARBA" id="ARBA00023136"/>
    </source>
</evidence>
<dbReference type="InterPro" id="IPR050925">
    <property type="entry name" value="Rhomboid_protease_S54"/>
</dbReference>
<dbReference type="InterPro" id="IPR022764">
    <property type="entry name" value="Peptidase_S54_rhomboid_dom"/>
</dbReference>
<evidence type="ECO:0000313" key="10">
    <source>
        <dbReference type="Proteomes" id="UP001180515"/>
    </source>
</evidence>
<sequence length="224" mass="24602">MIYDLRKNPVTLTLLILTALVFLAMQVFYGQFARSVQAIYQFGGMYGVAVKALPSQLWRLVSAIFVHIGWEHFLLNGLTLVFVGQLSEKLWGARHFLLLYLLSGIMGNLFVLAFTPSTVAAGASTSLFGLFAAITVLGYFSQNLSLKALSKSYQSLIFVNLLMNIFMPNVSIAGHIGGIVGGALAALFLPSQAPENQFVRQYRLASLALYVFLVVAILTYTYLT</sequence>
<evidence type="ECO:0000256" key="5">
    <source>
        <dbReference type="ARBA" id="ARBA00022989"/>
    </source>
</evidence>
<dbReference type="AlphaFoldDB" id="A0AAE4HX51"/>
<feature type="transmembrane region" description="Helical" evidence="7">
    <location>
        <begin position="201"/>
        <end position="223"/>
    </location>
</feature>
<dbReference type="PANTHER" id="PTHR43731">
    <property type="entry name" value="RHOMBOID PROTEASE"/>
    <property type="match status" value="1"/>
</dbReference>